<keyword evidence="7 9" id="KW-1133">Transmembrane helix</keyword>
<keyword evidence="6" id="KW-0677">Repeat</keyword>
<dbReference type="FunFam" id="1.20.1280.290:FF:000002">
    <property type="entry name" value="Bidirectional sugar transporter SWEET"/>
    <property type="match status" value="1"/>
</dbReference>
<feature type="transmembrane region" description="Helical" evidence="9">
    <location>
        <begin position="194"/>
        <end position="216"/>
    </location>
</feature>
<evidence type="ECO:0000256" key="5">
    <source>
        <dbReference type="ARBA" id="ARBA00022692"/>
    </source>
</evidence>
<sequence>MVDAKQVRFIIGVIGNVISFGLFAAPAKTFWRIFKKKSVEEFSYVPYVATVMNCMLWVFYGLPVVHKDSYLVSTINGVGLVIELFYVGVYLMYCGHKQNYRKKILLYLLGEVVSVAIIVLITLFVIKNDFIKQTFVGIICDIFNIAMYASPSLAIITVVKTKSVEYMPFLLSLVCFVNAAIWTSYSLIFKIDYYVLASNGIGTFLALSQLIVYFMYYKSTPKKEKTVKPSEVEIPATNRV</sequence>
<organism evidence="11">
    <name type="scientific">Arabidopsis lyrata subsp. lyrata</name>
    <name type="common">Lyre-leaved rock-cress</name>
    <dbReference type="NCBI Taxonomy" id="81972"/>
    <lineage>
        <taxon>Eukaryota</taxon>
        <taxon>Viridiplantae</taxon>
        <taxon>Streptophyta</taxon>
        <taxon>Embryophyta</taxon>
        <taxon>Tracheophyta</taxon>
        <taxon>Spermatophyta</taxon>
        <taxon>Magnoliopsida</taxon>
        <taxon>eudicotyledons</taxon>
        <taxon>Gunneridae</taxon>
        <taxon>Pentapetalae</taxon>
        <taxon>rosids</taxon>
        <taxon>malvids</taxon>
        <taxon>Brassicales</taxon>
        <taxon>Brassicaceae</taxon>
        <taxon>Camelineae</taxon>
        <taxon>Arabidopsis</taxon>
    </lineage>
</organism>
<evidence type="ECO:0000256" key="8">
    <source>
        <dbReference type="ARBA" id="ARBA00023136"/>
    </source>
</evidence>
<dbReference type="GO" id="GO:0010584">
    <property type="term" value="P:pollen exine formation"/>
    <property type="evidence" value="ECO:0007669"/>
    <property type="project" value="EnsemblPlants"/>
</dbReference>
<keyword evidence="3 9" id="KW-0813">Transport</keyword>
<gene>
    <name evidence="10" type="ORF">ARALYDRAFT_493964</name>
</gene>
<dbReference type="EMBL" id="GL348719">
    <property type="protein sequence ID" value="EFH46976.1"/>
    <property type="molecule type" value="Genomic_DNA"/>
</dbReference>
<protein>
    <recommendedName>
        <fullName evidence="9">Bidirectional sugar transporter SWEET</fullName>
    </recommendedName>
</protein>
<keyword evidence="5 9" id="KW-0812">Transmembrane</keyword>
<evidence type="ECO:0000256" key="1">
    <source>
        <dbReference type="ARBA" id="ARBA00004127"/>
    </source>
</evidence>
<dbReference type="Proteomes" id="UP000008694">
    <property type="component" value="Unassembled WGS sequence"/>
</dbReference>
<proteinExistence type="inferred from homology"/>
<feature type="transmembrane region" description="Helical" evidence="9">
    <location>
        <begin position="136"/>
        <end position="159"/>
    </location>
</feature>
<dbReference type="InterPro" id="IPR047664">
    <property type="entry name" value="SWEET"/>
</dbReference>
<keyword evidence="4 9" id="KW-0762">Sugar transport</keyword>
<feature type="transmembrane region" description="Helical" evidence="9">
    <location>
        <begin position="6"/>
        <end position="24"/>
    </location>
</feature>
<dbReference type="eggNOG" id="KOG1623">
    <property type="taxonomic scope" value="Eukaryota"/>
</dbReference>
<evidence type="ECO:0000256" key="2">
    <source>
        <dbReference type="ARBA" id="ARBA00007809"/>
    </source>
</evidence>
<dbReference type="GO" id="GO:0012505">
    <property type="term" value="C:endomembrane system"/>
    <property type="evidence" value="ECO:0007669"/>
    <property type="project" value="UniProtKB-SubCell"/>
</dbReference>
<feature type="transmembrane region" description="Helical" evidence="9">
    <location>
        <begin position="166"/>
        <end position="188"/>
    </location>
</feature>
<dbReference type="Gramene" id="fgenesh2_kg.7__3397__AT5G40260.1">
    <property type="protein sequence ID" value="fgenesh2_kg.7__3397__AT5G40260.1"/>
    <property type="gene ID" value="fgenesh2_kg.7__3397__AT5G40260.1"/>
</dbReference>
<evidence type="ECO:0000256" key="4">
    <source>
        <dbReference type="ARBA" id="ARBA00022597"/>
    </source>
</evidence>
<evidence type="ECO:0000256" key="6">
    <source>
        <dbReference type="ARBA" id="ARBA00022737"/>
    </source>
</evidence>
<feature type="transmembrane region" description="Helical" evidence="9">
    <location>
        <begin position="44"/>
        <end position="64"/>
    </location>
</feature>
<comment type="subcellular location">
    <subcellularLocation>
        <location evidence="9">Cell membrane</location>
        <topology evidence="9">Multi-pass membrane protein</topology>
    </subcellularLocation>
    <subcellularLocation>
        <location evidence="1">Endomembrane system</location>
        <topology evidence="1">Multi-pass membrane protein</topology>
    </subcellularLocation>
</comment>
<feature type="transmembrane region" description="Helical" evidence="9">
    <location>
        <begin position="105"/>
        <end position="124"/>
    </location>
</feature>
<comment type="similarity">
    <text evidence="2 9">Belongs to the SWEET sugar transporter family.</text>
</comment>
<name>D7MJA2_ARALL</name>
<dbReference type="Pfam" id="PF03083">
    <property type="entry name" value="MtN3_slv"/>
    <property type="match status" value="2"/>
</dbReference>
<dbReference type="AlphaFoldDB" id="D7MJA2"/>
<evidence type="ECO:0000313" key="11">
    <source>
        <dbReference type="Proteomes" id="UP000008694"/>
    </source>
</evidence>
<reference evidence="11" key="1">
    <citation type="journal article" date="2011" name="Nat. Genet.">
        <title>The Arabidopsis lyrata genome sequence and the basis of rapid genome size change.</title>
        <authorList>
            <person name="Hu T.T."/>
            <person name="Pattyn P."/>
            <person name="Bakker E.G."/>
            <person name="Cao J."/>
            <person name="Cheng J.-F."/>
            <person name="Clark R.M."/>
            <person name="Fahlgren N."/>
            <person name="Fawcett J.A."/>
            <person name="Grimwood J."/>
            <person name="Gundlach H."/>
            <person name="Haberer G."/>
            <person name="Hollister J.D."/>
            <person name="Ossowski S."/>
            <person name="Ottilar R.P."/>
            <person name="Salamov A.A."/>
            <person name="Schneeberger K."/>
            <person name="Spannagl M."/>
            <person name="Wang X."/>
            <person name="Yang L."/>
            <person name="Nasrallah M.E."/>
            <person name="Bergelson J."/>
            <person name="Carrington J.C."/>
            <person name="Gaut B.S."/>
            <person name="Schmutz J."/>
            <person name="Mayer K.F.X."/>
            <person name="Van de Peer Y."/>
            <person name="Grigoriev I.V."/>
            <person name="Nordborg M."/>
            <person name="Weigel D."/>
            <person name="Guo Y.-L."/>
        </authorList>
    </citation>
    <scope>NUCLEOTIDE SEQUENCE [LARGE SCALE GENOMIC DNA]</scope>
    <source>
        <strain evidence="11">cv. MN47</strain>
    </source>
</reference>
<dbReference type="Gene3D" id="1.20.1280.290">
    <property type="match status" value="2"/>
</dbReference>
<dbReference type="STRING" id="81972.D7MJA2"/>
<evidence type="ECO:0000256" key="3">
    <source>
        <dbReference type="ARBA" id="ARBA00022448"/>
    </source>
</evidence>
<dbReference type="GO" id="GO:0052543">
    <property type="term" value="P:callose deposition in cell wall"/>
    <property type="evidence" value="ECO:0007669"/>
    <property type="project" value="EnsemblPlants"/>
</dbReference>
<dbReference type="HOGENOM" id="CLU_048643_1_0_1"/>
<evidence type="ECO:0000313" key="10">
    <source>
        <dbReference type="EMBL" id="EFH46976.1"/>
    </source>
</evidence>
<dbReference type="OrthoDB" id="409725at2759"/>
<dbReference type="PANTHER" id="PTHR10791:SF236">
    <property type="entry name" value="BIDIRECTIONAL SUGAR TRANSPORTER SWEET8"/>
    <property type="match status" value="1"/>
</dbReference>
<feature type="transmembrane region" description="Helical" evidence="9">
    <location>
        <begin position="70"/>
        <end position="93"/>
    </location>
</feature>
<dbReference type="GO" id="GO:0005886">
    <property type="term" value="C:plasma membrane"/>
    <property type="evidence" value="ECO:0007669"/>
    <property type="project" value="UniProtKB-SubCell"/>
</dbReference>
<dbReference type="GO" id="GO:0051260">
    <property type="term" value="P:protein homooligomerization"/>
    <property type="evidence" value="ECO:0007669"/>
    <property type="project" value="EnsemblPlants"/>
</dbReference>
<evidence type="ECO:0000256" key="9">
    <source>
        <dbReference type="RuleBase" id="RU910715"/>
    </source>
</evidence>
<dbReference type="FunFam" id="1.20.1280.290:FF:000001">
    <property type="entry name" value="Bidirectional sugar transporter SWEET"/>
    <property type="match status" value="1"/>
</dbReference>
<dbReference type="PANTHER" id="PTHR10791">
    <property type="entry name" value="RAG1-ACTIVATING PROTEIN 1"/>
    <property type="match status" value="1"/>
</dbReference>
<evidence type="ECO:0000256" key="7">
    <source>
        <dbReference type="ARBA" id="ARBA00022989"/>
    </source>
</evidence>
<keyword evidence="11" id="KW-1185">Reference proteome</keyword>
<accession>D7MJA2</accession>
<dbReference type="InterPro" id="IPR004316">
    <property type="entry name" value="SWEET_rpt"/>
</dbReference>
<dbReference type="GO" id="GO:0051119">
    <property type="term" value="F:sugar transmembrane transporter activity"/>
    <property type="evidence" value="ECO:0007669"/>
    <property type="project" value="InterPro"/>
</dbReference>
<comment type="function">
    <text evidence="9">Mediates both low-affinity uptake and efflux of sugar across the membrane.</text>
</comment>
<keyword evidence="8 9" id="KW-0472">Membrane</keyword>